<dbReference type="InterPro" id="IPR035235">
    <property type="entry name" value="DUF5343"/>
</dbReference>
<name>A0ABN4ISU9_ECTME</name>
<reference evidence="2 3" key="1">
    <citation type="submission" date="2015-11" db="EMBL/GenBank/DDBJ databases">
        <authorList>
            <person name="Chong T.M."/>
            <person name="Chan K.G."/>
            <person name="Dessaux Y."/>
        </authorList>
    </citation>
    <scope>NUCLEOTIDE SEQUENCE [LARGE SCALE GENOMIC DNA]</scope>
    <source>
        <strain evidence="2 3">S5.2</strain>
    </source>
</reference>
<keyword evidence="3" id="KW-1185">Reference proteome</keyword>
<dbReference type="EMBL" id="CP013124">
    <property type="protein sequence ID" value="ALN18782.1"/>
    <property type="molecule type" value="Genomic_DNA"/>
</dbReference>
<dbReference type="Proteomes" id="UP000028530">
    <property type="component" value="Chromosome"/>
</dbReference>
<evidence type="ECO:0000256" key="1">
    <source>
        <dbReference type="SAM" id="MobiDB-lite"/>
    </source>
</evidence>
<feature type="region of interest" description="Disordered" evidence="1">
    <location>
        <begin position="145"/>
        <end position="178"/>
    </location>
</feature>
<evidence type="ECO:0000313" key="2">
    <source>
        <dbReference type="EMBL" id="ALN18782.1"/>
    </source>
</evidence>
<organism evidence="2 3">
    <name type="scientific">Ectopseudomonas mendocina S5.2</name>
    <dbReference type="NCBI Taxonomy" id="1225174"/>
    <lineage>
        <taxon>Bacteria</taxon>
        <taxon>Pseudomonadati</taxon>
        <taxon>Pseudomonadota</taxon>
        <taxon>Gammaproteobacteria</taxon>
        <taxon>Pseudomonadales</taxon>
        <taxon>Pseudomonadaceae</taxon>
        <taxon>Ectopseudomonas</taxon>
    </lineage>
</organism>
<sequence length="235" mass="25983">MADKIVRPPYTSYRSFETLISELREHAVMPAVIDRSFLSKRSGSEQSALIATLKFFDLVDDQQVPTHLLHEYVRANEEEGKAILKAMMERSYTFIMDGSFNLKNATSSQMAAKFRECEVSGSTLAKAIAFFLSAAKTAGIVVSPHVKAPSSSSNGSTKKRQVKAPPAPEAPIAPVADHNKPATGMIHIPIPIWGMPDGSIHLPEGLNERQWSKVIELTQFILKNYRADTEEENLI</sequence>
<gene>
    <name evidence="2" type="ORF">DW68_009100</name>
</gene>
<dbReference type="RefSeq" id="WP_017364003.1">
    <property type="nucleotide sequence ID" value="NZ_CP013124.1"/>
</dbReference>
<dbReference type="GeneID" id="57606020"/>
<accession>A0ABN4ISU9</accession>
<proteinExistence type="predicted"/>
<protein>
    <submittedName>
        <fullName evidence="2">Uncharacterized protein</fullName>
    </submittedName>
</protein>
<dbReference type="Pfam" id="PF17278">
    <property type="entry name" value="DUF5343"/>
    <property type="match status" value="1"/>
</dbReference>
<evidence type="ECO:0000313" key="3">
    <source>
        <dbReference type="Proteomes" id="UP000028530"/>
    </source>
</evidence>